<reference evidence="1" key="1">
    <citation type="submission" date="2022-06" db="EMBL/GenBank/DDBJ databases">
        <title>Physiological and biochemical characterization and genomic elucidation of a strain of the genus Ensifer adhaerens M8 that combines arsenic oxidation and chromium reduction.</title>
        <authorList>
            <person name="Li X."/>
            <person name="Yu c."/>
        </authorList>
    </citation>
    <scope>NUCLEOTIDE SEQUENCE</scope>
    <source>
        <strain evidence="1">M8</strain>
        <plasmid evidence="1">pB</plasmid>
    </source>
</reference>
<dbReference type="Proteomes" id="UP001055460">
    <property type="component" value="Plasmid pB"/>
</dbReference>
<gene>
    <name evidence="1" type="ORF">NE863_28965</name>
</gene>
<protein>
    <submittedName>
        <fullName evidence="1">Uncharacterized protein</fullName>
    </submittedName>
</protein>
<dbReference type="EMBL" id="CP098809">
    <property type="protein sequence ID" value="USJ27908.1"/>
    <property type="molecule type" value="Genomic_DNA"/>
</dbReference>
<sequence length="217" mass="24244">MRSFTLENNCLINIDEKRSAHGDIRTLIEAARRGEADIAILASSAYERQPGGAHLKRFADFESRMSALGLGHISLLRPIGRHGLSFHGFSIMSDEAAIERERLIFRTLFPTTPARWSDYAVSYGLDKKDLSSAAAWHWRNCLGAAQAFWAHENGGRHVFVTTNEGFARLPKKLEFANAVIMTPTQAVQVLAGDNRRIPVAGLRRQSRPVANMDFLLR</sequence>
<dbReference type="AlphaFoldDB" id="A0A9Q9DDN4"/>
<evidence type="ECO:0000313" key="2">
    <source>
        <dbReference type="Proteomes" id="UP001055460"/>
    </source>
</evidence>
<keyword evidence="1" id="KW-0614">Plasmid</keyword>
<accession>A0A9Q9DDN4</accession>
<organism evidence="1 2">
    <name type="scientific">Ensifer adhaerens</name>
    <name type="common">Sinorhizobium morelense</name>
    <dbReference type="NCBI Taxonomy" id="106592"/>
    <lineage>
        <taxon>Bacteria</taxon>
        <taxon>Pseudomonadati</taxon>
        <taxon>Pseudomonadota</taxon>
        <taxon>Alphaproteobacteria</taxon>
        <taxon>Hyphomicrobiales</taxon>
        <taxon>Rhizobiaceae</taxon>
        <taxon>Sinorhizobium/Ensifer group</taxon>
        <taxon>Ensifer</taxon>
    </lineage>
</organism>
<evidence type="ECO:0000313" key="1">
    <source>
        <dbReference type="EMBL" id="USJ27908.1"/>
    </source>
</evidence>
<dbReference type="RefSeq" id="WP_252161300.1">
    <property type="nucleotide sequence ID" value="NZ_CP098809.1"/>
</dbReference>
<proteinExistence type="predicted"/>
<geneLocation type="plasmid" evidence="1 2">
    <name>pB</name>
</geneLocation>
<name>A0A9Q9DDN4_ENSAD</name>